<gene>
    <name evidence="1" type="ORF">TbgDal_X8660</name>
</gene>
<organism evidence="1">
    <name type="scientific">Trypanosoma brucei gambiense (strain MHOM/CI/86/DAL972)</name>
    <dbReference type="NCBI Taxonomy" id="679716"/>
    <lineage>
        <taxon>Eukaryota</taxon>
        <taxon>Discoba</taxon>
        <taxon>Euglenozoa</taxon>
        <taxon>Kinetoplastea</taxon>
        <taxon>Metakinetoplastina</taxon>
        <taxon>Trypanosomatida</taxon>
        <taxon>Trypanosomatidae</taxon>
        <taxon>Trypanosoma</taxon>
    </lineage>
</organism>
<proteinExistence type="predicted"/>
<evidence type="ECO:0000313" key="1">
    <source>
        <dbReference type="EMBL" id="CBH15776.1"/>
    </source>
</evidence>
<dbReference type="Proteomes" id="UP000002316">
    <property type="component" value="Chromosome 10"/>
</dbReference>
<reference evidence="1" key="1">
    <citation type="submission" date="2009-09" db="EMBL/GenBank/DDBJ databases">
        <title>The genome sequence of Trypanosoma brucei gambiense: the cause of Human African trypanosomasis.</title>
        <authorList>
            <person name="Jackson A.P."/>
            <person name="Sanders M."/>
            <person name="Berry A."/>
            <person name="McQuillan J."/>
            <person name="Aslett M.A."/>
            <person name="Quail M.A."/>
            <person name="Macleod A."/>
            <person name="Melville S.E."/>
            <person name="Gibson W."/>
            <person name="Barry J.D."/>
            <person name="Berriman M."/>
            <person name="Hertz-Fowler C."/>
        </authorList>
    </citation>
    <scope>NUCLEOTIDE SEQUENCE</scope>
    <source>
        <strain evidence="1">Dal 972 clone 1</strain>
    </source>
</reference>
<protein>
    <submittedName>
        <fullName evidence="1">Uncharacterized protein</fullName>
    </submittedName>
</protein>
<dbReference type="KEGG" id="tbg:TbgDal_X8660"/>
<accession>D0A3D2</accession>
<dbReference type="GeneID" id="23865984"/>
<sequence length="111" mass="13321">MEKTYEMQPPCAYGDRKSYDAFFFLNKKKIPKLFLFSNGIAEHVRATKRTKKNLSLSLSLTHTQKKRRKDIEDDLKYLKDAHIRIYKYTYILLLSLNKQRNKKKHFPPLLI</sequence>
<dbReference type="EMBL" id="FN554973">
    <property type="protein sequence ID" value="CBH15776.1"/>
    <property type="molecule type" value="Genomic_DNA"/>
</dbReference>
<dbReference type="AlphaFoldDB" id="D0A3D2"/>
<name>D0A3D2_TRYB9</name>
<dbReference type="RefSeq" id="XP_011778040.1">
    <property type="nucleotide sequence ID" value="XM_011779738.1"/>
</dbReference>